<sequence>MKSYLGLIAVFGGSPRVSRVARCGWIQVQVPTYSTYCRYLRYTQHPPKNSLVDAFSSLVVSSIHDFVLRGYIVES</sequence>
<proteinExistence type="predicted"/>
<organism evidence="1 2">
    <name type="scientific">Trichoderma gamsii</name>
    <dbReference type="NCBI Taxonomy" id="398673"/>
    <lineage>
        <taxon>Eukaryota</taxon>
        <taxon>Fungi</taxon>
        <taxon>Dikarya</taxon>
        <taxon>Ascomycota</taxon>
        <taxon>Pezizomycotina</taxon>
        <taxon>Sordariomycetes</taxon>
        <taxon>Hypocreomycetidae</taxon>
        <taxon>Hypocreales</taxon>
        <taxon>Hypocreaceae</taxon>
        <taxon>Trichoderma</taxon>
    </lineage>
</organism>
<dbReference type="EMBL" id="JPDN02000022">
    <property type="protein sequence ID" value="PON24590.1"/>
    <property type="molecule type" value="Genomic_DNA"/>
</dbReference>
<protein>
    <submittedName>
        <fullName evidence="1">Uncharacterized protein</fullName>
    </submittedName>
</protein>
<dbReference type="GeneID" id="36347641"/>
<keyword evidence="2" id="KW-1185">Reference proteome</keyword>
<gene>
    <name evidence="1" type="ORF">TGAM01_v206520</name>
</gene>
<evidence type="ECO:0000313" key="2">
    <source>
        <dbReference type="Proteomes" id="UP000054821"/>
    </source>
</evidence>
<dbReference type="RefSeq" id="XP_024405357.1">
    <property type="nucleotide sequence ID" value="XM_024549883.1"/>
</dbReference>
<reference evidence="1 2" key="1">
    <citation type="journal article" date="2016" name="Genome Announc.">
        <title>Draft Whole-Genome Sequence of Trichoderma gamsii T6085, a Promising Biocontrol Agent of Fusarium Head Blight on Wheat.</title>
        <authorList>
            <person name="Baroncelli R."/>
            <person name="Zapparata A."/>
            <person name="Piaggeschi G."/>
            <person name="Sarrocco S."/>
            <person name="Vannacci G."/>
        </authorList>
    </citation>
    <scope>NUCLEOTIDE SEQUENCE [LARGE SCALE GENOMIC DNA]</scope>
    <source>
        <strain evidence="1 2">T6085</strain>
    </source>
</reference>
<accession>A0A2P4ZJW4</accession>
<evidence type="ECO:0000313" key="1">
    <source>
        <dbReference type="EMBL" id="PON24590.1"/>
    </source>
</evidence>
<dbReference type="AlphaFoldDB" id="A0A2P4ZJW4"/>
<dbReference type="Proteomes" id="UP000054821">
    <property type="component" value="Unassembled WGS sequence"/>
</dbReference>
<comment type="caution">
    <text evidence="1">The sequence shown here is derived from an EMBL/GenBank/DDBJ whole genome shotgun (WGS) entry which is preliminary data.</text>
</comment>
<name>A0A2P4ZJW4_9HYPO</name>